<comment type="caution">
    <text evidence="2">The sequence shown here is derived from an EMBL/GenBank/DDBJ whole genome shotgun (WGS) entry which is preliminary data.</text>
</comment>
<organism evidence="2 3">
    <name type="scientific">Candida verbasci</name>
    <dbReference type="NCBI Taxonomy" id="1227364"/>
    <lineage>
        <taxon>Eukaryota</taxon>
        <taxon>Fungi</taxon>
        <taxon>Dikarya</taxon>
        <taxon>Ascomycota</taxon>
        <taxon>Saccharomycotina</taxon>
        <taxon>Pichiomycetes</taxon>
        <taxon>Debaryomycetaceae</taxon>
        <taxon>Candida/Lodderomyces clade</taxon>
        <taxon>Candida</taxon>
    </lineage>
</organism>
<dbReference type="PANTHER" id="PTHR45348:SF2">
    <property type="entry name" value="ZINC-TYPE ALCOHOL DEHYDROGENASE-LIKE PROTEIN C2E1P3.01"/>
    <property type="match status" value="1"/>
</dbReference>
<keyword evidence="3" id="KW-1185">Reference proteome</keyword>
<dbReference type="InterPro" id="IPR020843">
    <property type="entry name" value="ER"/>
</dbReference>
<dbReference type="OrthoDB" id="9992527at2759"/>
<feature type="domain" description="Enoyl reductase (ER)" evidence="1">
    <location>
        <begin position="8"/>
        <end position="341"/>
    </location>
</feature>
<dbReference type="PANTHER" id="PTHR45348">
    <property type="entry name" value="HYPOTHETICAL OXIDOREDUCTASE (EUROFUNG)"/>
    <property type="match status" value="1"/>
</dbReference>
<dbReference type="InterPro" id="IPR036291">
    <property type="entry name" value="NAD(P)-bd_dom_sf"/>
</dbReference>
<proteinExistence type="predicted"/>
<reference evidence="2" key="1">
    <citation type="submission" date="2022-12" db="EMBL/GenBank/DDBJ databases">
        <authorList>
            <person name="Brejova B."/>
        </authorList>
    </citation>
    <scope>NUCLEOTIDE SEQUENCE</scope>
</reference>
<dbReference type="InterPro" id="IPR047122">
    <property type="entry name" value="Trans-enoyl_RdTase-like"/>
</dbReference>
<dbReference type="InterPro" id="IPR011032">
    <property type="entry name" value="GroES-like_sf"/>
</dbReference>
<evidence type="ECO:0000313" key="2">
    <source>
        <dbReference type="EMBL" id="CAI5758582.1"/>
    </source>
</evidence>
<evidence type="ECO:0000259" key="1">
    <source>
        <dbReference type="SMART" id="SM00829"/>
    </source>
</evidence>
<dbReference type="Proteomes" id="UP001152885">
    <property type="component" value="Unassembled WGS sequence"/>
</dbReference>
<dbReference type="Gene3D" id="3.90.180.10">
    <property type="entry name" value="Medium-chain alcohol dehydrogenases, catalytic domain"/>
    <property type="match status" value="1"/>
</dbReference>
<dbReference type="SUPFAM" id="SSF50129">
    <property type="entry name" value="GroES-like"/>
    <property type="match status" value="1"/>
</dbReference>
<name>A0A9W4TWR6_9ASCO</name>
<dbReference type="GO" id="GO:0016651">
    <property type="term" value="F:oxidoreductase activity, acting on NAD(P)H"/>
    <property type="evidence" value="ECO:0007669"/>
    <property type="project" value="InterPro"/>
</dbReference>
<dbReference type="InterPro" id="IPR013154">
    <property type="entry name" value="ADH-like_N"/>
</dbReference>
<protein>
    <recommendedName>
        <fullName evidence="1">Enoyl reductase (ER) domain-containing protein</fullName>
    </recommendedName>
</protein>
<accession>A0A9W4TWR6</accession>
<dbReference type="Pfam" id="PF00107">
    <property type="entry name" value="ADH_zinc_N"/>
    <property type="match status" value="1"/>
</dbReference>
<dbReference type="EMBL" id="CANTUO010000003">
    <property type="protein sequence ID" value="CAI5758582.1"/>
    <property type="molecule type" value="Genomic_DNA"/>
</dbReference>
<dbReference type="AlphaFoldDB" id="A0A9W4TWR6"/>
<gene>
    <name evidence="2" type="ORF">CANVERA_P3094</name>
</gene>
<dbReference type="CDD" id="cd08249">
    <property type="entry name" value="enoyl_reductase_like"/>
    <property type="match status" value="1"/>
</dbReference>
<dbReference type="SMART" id="SM00829">
    <property type="entry name" value="PKS_ER"/>
    <property type="match status" value="1"/>
</dbReference>
<evidence type="ECO:0000313" key="3">
    <source>
        <dbReference type="Proteomes" id="UP001152885"/>
    </source>
</evidence>
<sequence length="355" mass="39240">MKAVVISSNPKTLTEIKDIPLPQINDDEILIKTKAIALNPTDWKHIIYQLSSPGDLVGSDVSGVVEAVGSSVENIKVGDFVSSFIAGNFTTRYGAFSEYVIANPQATVKYPTLTDDISTDVNSINSFIGAASVTLGLTTIGMSYSNTLNIPKRLTPGDFILIWAGSTTTGLLAIQLAKMMYNLKVITTASPKNFKLVKSYGADYVFDYNDPNVVDKIKEIGQNRIKFGLDIIATKQTFQNVYDTTAGTPKVYLDNLDGLDKTAISVVSSRDVHFERTAGYLAIIKEKQFGDFHFEQTSEMMKNYLKWWYDELPKYITQIKHPKLVHLDKGFESVNDGLSMLMSNKVSAKKVVISI</sequence>
<dbReference type="Pfam" id="PF08240">
    <property type="entry name" value="ADH_N"/>
    <property type="match status" value="1"/>
</dbReference>
<dbReference type="Gene3D" id="3.40.50.720">
    <property type="entry name" value="NAD(P)-binding Rossmann-like Domain"/>
    <property type="match status" value="1"/>
</dbReference>
<dbReference type="InterPro" id="IPR013149">
    <property type="entry name" value="ADH-like_C"/>
</dbReference>
<dbReference type="SUPFAM" id="SSF51735">
    <property type="entry name" value="NAD(P)-binding Rossmann-fold domains"/>
    <property type="match status" value="1"/>
</dbReference>